<reference evidence="2 3" key="1">
    <citation type="submission" date="2022-12" db="EMBL/GenBank/DDBJ databases">
        <title>Dasania phycosphaerae sp. nov., isolated from particulate material of the south coast of Korea.</title>
        <authorList>
            <person name="Jiang Y."/>
        </authorList>
    </citation>
    <scope>NUCLEOTIDE SEQUENCE [LARGE SCALE GENOMIC DNA]</scope>
    <source>
        <strain evidence="2 3">GY-19</strain>
    </source>
</reference>
<name>A0A9J6RNZ1_9GAMM</name>
<accession>A0A9J6RNZ1</accession>
<dbReference type="Proteomes" id="UP001069090">
    <property type="component" value="Unassembled WGS sequence"/>
</dbReference>
<feature type="transmembrane region" description="Helical" evidence="1">
    <location>
        <begin position="92"/>
        <end position="109"/>
    </location>
</feature>
<organism evidence="2 3">
    <name type="scientific">Dasania phycosphaerae</name>
    <dbReference type="NCBI Taxonomy" id="2950436"/>
    <lineage>
        <taxon>Bacteria</taxon>
        <taxon>Pseudomonadati</taxon>
        <taxon>Pseudomonadota</taxon>
        <taxon>Gammaproteobacteria</taxon>
        <taxon>Cellvibrionales</taxon>
        <taxon>Spongiibacteraceae</taxon>
        <taxon>Dasania</taxon>
    </lineage>
</organism>
<dbReference type="RefSeq" id="WP_258332390.1">
    <property type="nucleotide sequence ID" value="NZ_JAPTGG010000011.1"/>
</dbReference>
<protein>
    <submittedName>
        <fullName evidence="2">Uncharacterized protein</fullName>
    </submittedName>
</protein>
<sequence length="111" mass="12547">MSKVLLFILVPLTFVSFISAGGMFESEGGIEKLRAKKDWFSRIFFYPLTYEHPEDWSHDISRILTIPMVAVFYLMSCVGYTQYLCTSISSKVSSTIFAIMFSACVYVVVAA</sequence>
<proteinExistence type="predicted"/>
<keyword evidence="3" id="KW-1185">Reference proteome</keyword>
<evidence type="ECO:0000313" key="2">
    <source>
        <dbReference type="EMBL" id="MCZ0866228.1"/>
    </source>
</evidence>
<comment type="caution">
    <text evidence="2">The sequence shown here is derived from an EMBL/GenBank/DDBJ whole genome shotgun (WGS) entry which is preliminary data.</text>
</comment>
<keyword evidence="1" id="KW-1133">Transmembrane helix</keyword>
<evidence type="ECO:0000256" key="1">
    <source>
        <dbReference type="SAM" id="Phobius"/>
    </source>
</evidence>
<keyword evidence="1" id="KW-0812">Transmembrane</keyword>
<feature type="transmembrane region" description="Helical" evidence="1">
    <location>
        <begin position="60"/>
        <end position="80"/>
    </location>
</feature>
<evidence type="ECO:0000313" key="3">
    <source>
        <dbReference type="Proteomes" id="UP001069090"/>
    </source>
</evidence>
<gene>
    <name evidence="2" type="ORF">O0V09_13540</name>
</gene>
<keyword evidence="1" id="KW-0472">Membrane</keyword>
<dbReference type="AlphaFoldDB" id="A0A9J6RNZ1"/>
<dbReference type="EMBL" id="JAPTGG010000011">
    <property type="protein sequence ID" value="MCZ0866228.1"/>
    <property type="molecule type" value="Genomic_DNA"/>
</dbReference>